<feature type="compositionally biased region" description="Polar residues" evidence="1">
    <location>
        <begin position="1"/>
        <end position="11"/>
    </location>
</feature>
<sequence>MLNSLKSSGDNSEAGEDGTTSAGRVSDLHLLRDGSNDGRDLLRDGPECKDDCTDDEDPDNDGDEYSNDEPDERGGGAVIH</sequence>
<protein>
    <submittedName>
        <fullName evidence="2">Uncharacterized protein</fullName>
    </submittedName>
</protein>
<name>A0A6L2KDG2_TANCI</name>
<feature type="compositionally biased region" description="Basic and acidic residues" evidence="1">
    <location>
        <begin position="26"/>
        <end position="51"/>
    </location>
</feature>
<comment type="caution">
    <text evidence="2">The sequence shown here is derived from an EMBL/GenBank/DDBJ whole genome shotgun (WGS) entry which is preliminary data.</text>
</comment>
<dbReference type="EMBL" id="BKCJ010002171">
    <property type="protein sequence ID" value="GEU46752.1"/>
    <property type="molecule type" value="Genomic_DNA"/>
</dbReference>
<gene>
    <name evidence="2" type="ORF">Tci_018730</name>
</gene>
<evidence type="ECO:0000256" key="1">
    <source>
        <dbReference type="SAM" id="MobiDB-lite"/>
    </source>
</evidence>
<accession>A0A6L2KDG2</accession>
<feature type="compositionally biased region" description="Acidic residues" evidence="1">
    <location>
        <begin position="52"/>
        <end position="71"/>
    </location>
</feature>
<organism evidence="2">
    <name type="scientific">Tanacetum cinerariifolium</name>
    <name type="common">Dalmatian daisy</name>
    <name type="synonym">Chrysanthemum cinerariifolium</name>
    <dbReference type="NCBI Taxonomy" id="118510"/>
    <lineage>
        <taxon>Eukaryota</taxon>
        <taxon>Viridiplantae</taxon>
        <taxon>Streptophyta</taxon>
        <taxon>Embryophyta</taxon>
        <taxon>Tracheophyta</taxon>
        <taxon>Spermatophyta</taxon>
        <taxon>Magnoliopsida</taxon>
        <taxon>eudicotyledons</taxon>
        <taxon>Gunneridae</taxon>
        <taxon>Pentapetalae</taxon>
        <taxon>asterids</taxon>
        <taxon>campanulids</taxon>
        <taxon>Asterales</taxon>
        <taxon>Asteraceae</taxon>
        <taxon>Asteroideae</taxon>
        <taxon>Anthemideae</taxon>
        <taxon>Anthemidinae</taxon>
        <taxon>Tanacetum</taxon>
    </lineage>
</organism>
<proteinExistence type="predicted"/>
<feature type="region of interest" description="Disordered" evidence="1">
    <location>
        <begin position="1"/>
        <end position="80"/>
    </location>
</feature>
<dbReference type="AlphaFoldDB" id="A0A6L2KDG2"/>
<evidence type="ECO:0000313" key="2">
    <source>
        <dbReference type="EMBL" id="GEU46752.1"/>
    </source>
</evidence>
<reference evidence="2" key="1">
    <citation type="journal article" date="2019" name="Sci. Rep.">
        <title>Draft genome of Tanacetum cinerariifolium, the natural source of mosquito coil.</title>
        <authorList>
            <person name="Yamashiro T."/>
            <person name="Shiraishi A."/>
            <person name="Satake H."/>
            <person name="Nakayama K."/>
        </authorList>
    </citation>
    <scope>NUCLEOTIDE SEQUENCE</scope>
</reference>